<keyword evidence="2" id="KW-1185">Reference proteome</keyword>
<dbReference type="RefSeq" id="WP_107216367.1">
    <property type="nucleotide sequence ID" value="NZ_KZ686270.1"/>
</dbReference>
<dbReference type="AlphaFoldDB" id="A0A2T3HIG0"/>
<name>A0A2T3HIG0_9SPHI</name>
<protein>
    <submittedName>
        <fullName evidence="1">Uncharacterized protein</fullName>
    </submittedName>
</protein>
<evidence type="ECO:0000313" key="1">
    <source>
        <dbReference type="EMBL" id="PST82235.1"/>
    </source>
</evidence>
<proteinExistence type="predicted"/>
<dbReference type="EMBL" id="PYLS01000006">
    <property type="protein sequence ID" value="PST82235.1"/>
    <property type="molecule type" value="Genomic_DNA"/>
</dbReference>
<sequence length="75" mass="8412">MDADPASLDLWAVFLEAARPGKLAGRPVIRILEHFVIGRMLFIHTSWFLEKVGTLAAALYTPFLSYIKNCLQLPP</sequence>
<accession>A0A2T3HIG0</accession>
<evidence type="ECO:0000313" key="2">
    <source>
        <dbReference type="Proteomes" id="UP000240912"/>
    </source>
</evidence>
<organism evidence="1 2">
    <name type="scientific">Pedobacter yulinensis</name>
    <dbReference type="NCBI Taxonomy" id="2126353"/>
    <lineage>
        <taxon>Bacteria</taxon>
        <taxon>Pseudomonadati</taxon>
        <taxon>Bacteroidota</taxon>
        <taxon>Sphingobacteriia</taxon>
        <taxon>Sphingobacteriales</taxon>
        <taxon>Sphingobacteriaceae</taxon>
        <taxon>Pedobacter</taxon>
    </lineage>
</organism>
<dbReference type="Proteomes" id="UP000240912">
    <property type="component" value="Unassembled WGS sequence"/>
</dbReference>
<comment type="caution">
    <text evidence="1">The sequence shown here is derived from an EMBL/GenBank/DDBJ whole genome shotgun (WGS) entry which is preliminary data.</text>
</comment>
<reference evidence="1 2" key="1">
    <citation type="submission" date="2018-03" db="EMBL/GenBank/DDBJ databases">
        <authorList>
            <person name="Keele B.F."/>
        </authorList>
    </citation>
    <scope>NUCLEOTIDE SEQUENCE [LARGE SCALE GENOMIC DNA]</scope>
    <source>
        <strain evidence="1 2">YL28-9</strain>
    </source>
</reference>
<gene>
    <name evidence="1" type="ORF">C7T94_15680</name>
</gene>